<keyword evidence="2 13" id="KW-0728">SH3 domain</keyword>
<keyword evidence="5" id="KW-0653">Protein transport</keyword>
<dbReference type="CTD" id="5194"/>
<proteinExistence type="inferred from homology"/>
<name>A0A6J1SPQ6_FRAOC</name>
<organism evidence="16 17">
    <name type="scientific">Frankliniella occidentalis</name>
    <name type="common">Western flower thrips</name>
    <name type="synonym">Euthrips occidentalis</name>
    <dbReference type="NCBI Taxonomy" id="133901"/>
    <lineage>
        <taxon>Eukaryota</taxon>
        <taxon>Metazoa</taxon>
        <taxon>Ecdysozoa</taxon>
        <taxon>Arthropoda</taxon>
        <taxon>Hexapoda</taxon>
        <taxon>Insecta</taxon>
        <taxon>Pterygota</taxon>
        <taxon>Neoptera</taxon>
        <taxon>Paraneoptera</taxon>
        <taxon>Thysanoptera</taxon>
        <taxon>Terebrantia</taxon>
        <taxon>Thripoidea</taxon>
        <taxon>Thripidae</taxon>
        <taxon>Frankliniella</taxon>
    </lineage>
</organism>
<feature type="region of interest" description="Disordered" evidence="14">
    <location>
        <begin position="395"/>
        <end position="427"/>
    </location>
</feature>
<evidence type="ECO:0000256" key="3">
    <source>
        <dbReference type="ARBA" id="ARBA00022448"/>
    </source>
</evidence>
<keyword evidence="4" id="KW-0812">Transmembrane</keyword>
<dbReference type="InterPro" id="IPR035463">
    <property type="entry name" value="Pex13"/>
</dbReference>
<keyword evidence="9" id="KW-0576">Peroxisome</keyword>
<evidence type="ECO:0000256" key="14">
    <source>
        <dbReference type="SAM" id="MobiDB-lite"/>
    </source>
</evidence>
<evidence type="ECO:0000259" key="15">
    <source>
        <dbReference type="PROSITE" id="PS50002"/>
    </source>
</evidence>
<evidence type="ECO:0000256" key="1">
    <source>
        <dbReference type="ARBA" id="ARBA00006033"/>
    </source>
</evidence>
<dbReference type="KEGG" id="foc:113207956"/>
<dbReference type="PANTHER" id="PTHR19332:SF1">
    <property type="entry name" value="PEROXISOMAL MEMBRANE PROTEIN PEX13"/>
    <property type="match status" value="1"/>
</dbReference>
<evidence type="ECO:0000256" key="8">
    <source>
        <dbReference type="ARBA" id="ARBA00023136"/>
    </source>
</evidence>
<evidence type="ECO:0000256" key="2">
    <source>
        <dbReference type="ARBA" id="ARBA00022443"/>
    </source>
</evidence>
<evidence type="ECO:0000256" key="6">
    <source>
        <dbReference type="ARBA" id="ARBA00022989"/>
    </source>
</evidence>
<dbReference type="InterPro" id="IPR007223">
    <property type="entry name" value="Peroxin-13_N"/>
</dbReference>
<dbReference type="InterPro" id="IPR001452">
    <property type="entry name" value="SH3_domain"/>
</dbReference>
<sequence length="427" mass="46019">MQPPPKPWEGGPVNRYPAQINTAGRRFVMQSGPPLLHSSSPSSTLPGGATYLQPSTNPQRPPPPPRRAHGVSGPSQTTGLRSRMSLPYSSSPYGGLAGGYGSYGGYGGYGGYGSYGGLGSYGMGGMGGYGGFNSYGYGYGMNRYGAPNPHDPESRFIQLAEESSRPAFQSIESLVQAFHSVSMMLDSTFNAVYTSFRAVLGVAENFGRLRSLLGQFFSSIAFFRAFIWLYKKVLYLLGLRRENPSQDQLWQAAVQAAGEEMATAAGKPKSSWPILMFMGIVFSGPYLIFKLMSSLNSSVESTEAGPQNESWNPDQRPGTPAIAMYGFTAQTEDELSFYPGQRVHIAPASFQRKELQGWLLGKVEGSPQIGLVPYNYLSAATQNTPVKNTISETVAKPQSSEILDSPSVEPVAEAESPFPIEPGTDKN</sequence>
<dbReference type="Pfam" id="PF04088">
    <property type="entry name" value="Peroxin-13_N"/>
    <property type="match status" value="1"/>
</dbReference>
<evidence type="ECO:0000256" key="11">
    <source>
        <dbReference type="ARBA" id="ARBA00034535"/>
    </source>
</evidence>
<evidence type="ECO:0000256" key="4">
    <source>
        <dbReference type="ARBA" id="ARBA00022692"/>
    </source>
</evidence>
<comment type="similarity">
    <text evidence="1">Belongs to the peroxin-13 family.</text>
</comment>
<evidence type="ECO:0000313" key="16">
    <source>
        <dbReference type="Proteomes" id="UP000504606"/>
    </source>
</evidence>
<keyword evidence="8" id="KW-0472">Membrane</keyword>
<dbReference type="PROSITE" id="PS50002">
    <property type="entry name" value="SH3"/>
    <property type="match status" value="1"/>
</dbReference>
<dbReference type="SMART" id="SM00326">
    <property type="entry name" value="SH3"/>
    <property type="match status" value="1"/>
</dbReference>
<feature type="compositionally biased region" description="Low complexity" evidence="14">
    <location>
        <begin position="31"/>
        <end position="48"/>
    </location>
</feature>
<dbReference type="PANTHER" id="PTHR19332">
    <property type="entry name" value="PEROXISOMAL MEMBRANE PROTEIN PEX13"/>
    <property type="match status" value="1"/>
</dbReference>
<dbReference type="GO" id="GO:1990429">
    <property type="term" value="C:peroxisomal importomer complex"/>
    <property type="evidence" value="ECO:0007669"/>
    <property type="project" value="TreeGrafter"/>
</dbReference>
<feature type="domain" description="SH3" evidence="15">
    <location>
        <begin position="316"/>
        <end position="382"/>
    </location>
</feature>
<protein>
    <recommendedName>
        <fullName evidence="11">Peroxisomal membrane protein PEX13</fullName>
    </recommendedName>
    <alternativeName>
        <fullName evidence="10">Peroxin-13</fullName>
    </alternativeName>
</protein>
<evidence type="ECO:0000256" key="12">
    <source>
        <dbReference type="ARBA" id="ARBA00046271"/>
    </source>
</evidence>
<evidence type="ECO:0000313" key="17">
    <source>
        <dbReference type="RefSeq" id="XP_026280521.1"/>
    </source>
</evidence>
<dbReference type="SUPFAM" id="SSF50044">
    <property type="entry name" value="SH3-domain"/>
    <property type="match status" value="1"/>
</dbReference>
<dbReference type="GO" id="GO:0005778">
    <property type="term" value="C:peroxisomal membrane"/>
    <property type="evidence" value="ECO:0007669"/>
    <property type="project" value="UniProtKB-SubCell"/>
</dbReference>
<keyword evidence="3" id="KW-0813">Transport</keyword>
<dbReference type="InterPro" id="IPR036028">
    <property type="entry name" value="SH3-like_dom_sf"/>
</dbReference>
<evidence type="ECO:0000256" key="7">
    <source>
        <dbReference type="ARBA" id="ARBA00023010"/>
    </source>
</evidence>
<keyword evidence="7" id="KW-0811">Translocation</keyword>
<evidence type="ECO:0000256" key="9">
    <source>
        <dbReference type="ARBA" id="ARBA00023140"/>
    </source>
</evidence>
<dbReference type="OrthoDB" id="10037838at2759"/>
<keyword evidence="16" id="KW-1185">Reference proteome</keyword>
<dbReference type="AlphaFoldDB" id="A0A6J1SPQ6"/>
<evidence type="ECO:0000256" key="5">
    <source>
        <dbReference type="ARBA" id="ARBA00022927"/>
    </source>
</evidence>
<feature type="region of interest" description="Disordered" evidence="14">
    <location>
        <begin position="24"/>
        <end position="86"/>
    </location>
</feature>
<dbReference type="Proteomes" id="UP000504606">
    <property type="component" value="Unplaced"/>
</dbReference>
<dbReference type="RefSeq" id="XP_026280521.1">
    <property type="nucleotide sequence ID" value="XM_026424736.2"/>
</dbReference>
<keyword evidence="6" id="KW-1133">Transmembrane helix</keyword>
<dbReference type="Gene3D" id="2.30.30.40">
    <property type="entry name" value="SH3 Domains"/>
    <property type="match status" value="1"/>
</dbReference>
<evidence type="ECO:0000256" key="10">
    <source>
        <dbReference type="ARBA" id="ARBA00029693"/>
    </source>
</evidence>
<dbReference type="Pfam" id="PF14604">
    <property type="entry name" value="SH3_9"/>
    <property type="match status" value="1"/>
</dbReference>
<dbReference type="GeneID" id="113207956"/>
<dbReference type="GO" id="GO:0016560">
    <property type="term" value="P:protein import into peroxisome matrix, docking"/>
    <property type="evidence" value="ECO:0007669"/>
    <property type="project" value="InterPro"/>
</dbReference>
<accession>A0A6J1SPQ6</accession>
<evidence type="ECO:0000256" key="13">
    <source>
        <dbReference type="PROSITE-ProRule" id="PRU00192"/>
    </source>
</evidence>
<reference evidence="17" key="1">
    <citation type="submission" date="2025-08" db="UniProtKB">
        <authorList>
            <consortium name="RefSeq"/>
        </authorList>
    </citation>
    <scope>IDENTIFICATION</scope>
    <source>
        <tissue evidence="17">Whole organism</tissue>
    </source>
</reference>
<comment type="subcellular location">
    <subcellularLocation>
        <location evidence="12">Peroxisome membrane</location>
    </subcellularLocation>
</comment>
<gene>
    <name evidence="17" type="primary">LOC113207956</name>
</gene>